<organism evidence="1 2">
    <name type="scientific">Kineosporia succinea</name>
    <dbReference type="NCBI Taxonomy" id="84632"/>
    <lineage>
        <taxon>Bacteria</taxon>
        <taxon>Bacillati</taxon>
        <taxon>Actinomycetota</taxon>
        <taxon>Actinomycetes</taxon>
        <taxon>Kineosporiales</taxon>
        <taxon>Kineosporiaceae</taxon>
        <taxon>Kineosporia</taxon>
    </lineage>
</organism>
<gene>
    <name evidence="1" type="ORF">J2S57_000960</name>
</gene>
<name>A0ABT9NY26_9ACTN</name>
<reference evidence="1 2" key="1">
    <citation type="submission" date="2023-07" db="EMBL/GenBank/DDBJ databases">
        <title>Sequencing the genomes of 1000 actinobacteria strains.</title>
        <authorList>
            <person name="Klenk H.-P."/>
        </authorList>
    </citation>
    <scope>NUCLEOTIDE SEQUENCE [LARGE SCALE GENOMIC DNA]</scope>
    <source>
        <strain evidence="1 2">DSM 44388</strain>
    </source>
</reference>
<evidence type="ECO:0008006" key="3">
    <source>
        <dbReference type="Google" id="ProtNLM"/>
    </source>
</evidence>
<accession>A0ABT9NY26</accession>
<comment type="caution">
    <text evidence="1">The sequence shown here is derived from an EMBL/GenBank/DDBJ whole genome shotgun (WGS) entry which is preliminary data.</text>
</comment>
<proteinExistence type="predicted"/>
<keyword evidence="2" id="KW-1185">Reference proteome</keyword>
<protein>
    <recommendedName>
        <fullName evidence="3">Secreted protein</fullName>
    </recommendedName>
</protein>
<dbReference type="EMBL" id="JAUSQZ010000001">
    <property type="protein sequence ID" value="MDP9825211.1"/>
    <property type="molecule type" value="Genomic_DNA"/>
</dbReference>
<dbReference type="Proteomes" id="UP001235712">
    <property type="component" value="Unassembled WGS sequence"/>
</dbReference>
<evidence type="ECO:0000313" key="2">
    <source>
        <dbReference type="Proteomes" id="UP001235712"/>
    </source>
</evidence>
<dbReference type="RefSeq" id="WP_307238759.1">
    <property type="nucleotide sequence ID" value="NZ_JAUSQZ010000001.1"/>
</dbReference>
<evidence type="ECO:0000313" key="1">
    <source>
        <dbReference type="EMBL" id="MDP9825211.1"/>
    </source>
</evidence>
<sequence length="171" mass="18607">MDAAVIGLVGALIGAGAGAGTSAWATRASLRRDVEKHERDLAEGRRARLMERRLAAHMELYNNLSHVDEDIEHREEDPNFSAMEDAAIAEDDGAEKPLPRLGVVDLIASEPARQAALRVAVAAREYKIQTLTSDDRDGLYGRLANEYWTALEAYRLAIKVEIGAAEDPLAG</sequence>